<comment type="caution">
    <text evidence="4">The sequence shown here is derived from an EMBL/GenBank/DDBJ whole genome shotgun (WGS) entry which is preliminary data.</text>
</comment>
<feature type="domain" description="BLOC-2 complex member HPS3 N-terminal" evidence="2">
    <location>
        <begin position="434"/>
        <end position="565"/>
    </location>
</feature>
<proteinExistence type="predicted"/>
<feature type="compositionally biased region" description="Polar residues" evidence="1">
    <location>
        <begin position="232"/>
        <end position="251"/>
    </location>
</feature>
<feature type="compositionally biased region" description="Basic and acidic residues" evidence="1">
    <location>
        <begin position="252"/>
        <end position="265"/>
    </location>
</feature>
<feature type="domain" description="BLOC-2 complex member HPS3 N-terminal" evidence="2">
    <location>
        <begin position="3"/>
        <end position="248"/>
    </location>
</feature>
<dbReference type="Pfam" id="PF14763">
    <property type="entry name" value="HPS3_C"/>
    <property type="match status" value="2"/>
</dbReference>
<feature type="domain" description="BLOC-2 complex member HPS3 C-terminal" evidence="3">
    <location>
        <begin position="972"/>
        <end position="1136"/>
    </location>
</feature>
<dbReference type="GO" id="GO:0005737">
    <property type="term" value="C:cytoplasm"/>
    <property type="evidence" value="ECO:0007669"/>
    <property type="project" value="TreeGrafter"/>
</dbReference>
<dbReference type="AlphaFoldDB" id="A0A8S3YUJ1"/>
<reference evidence="4" key="1">
    <citation type="submission" date="2021-04" db="EMBL/GenBank/DDBJ databases">
        <authorList>
            <consortium name="Molecular Ecology Group"/>
        </authorList>
    </citation>
    <scope>NUCLEOTIDE SEQUENCE</scope>
</reference>
<dbReference type="InterPro" id="IPR017216">
    <property type="entry name" value="HPS3"/>
</dbReference>
<accession>A0A8S3YUJ1</accession>
<organism evidence="4 5">
    <name type="scientific">Candidula unifasciata</name>
    <dbReference type="NCBI Taxonomy" id="100452"/>
    <lineage>
        <taxon>Eukaryota</taxon>
        <taxon>Metazoa</taxon>
        <taxon>Spiralia</taxon>
        <taxon>Lophotrochozoa</taxon>
        <taxon>Mollusca</taxon>
        <taxon>Gastropoda</taxon>
        <taxon>Heterobranchia</taxon>
        <taxon>Euthyneura</taxon>
        <taxon>Panpulmonata</taxon>
        <taxon>Eupulmonata</taxon>
        <taxon>Stylommatophora</taxon>
        <taxon>Helicina</taxon>
        <taxon>Helicoidea</taxon>
        <taxon>Geomitridae</taxon>
        <taxon>Candidula</taxon>
    </lineage>
</organism>
<evidence type="ECO:0000313" key="5">
    <source>
        <dbReference type="Proteomes" id="UP000678393"/>
    </source>
</evidence>
<dbReference type="PANTHER" id="PTHR28633">
    <property type="entry name" value="HERMANSKY-PUDLAK SYNDROME 3 PROTEIN"/>
    <property type="match status" value="1"/>
</dbReference>
<evidence type="ECO:0000313" key="4">
    <source>
        <dbReference type="EMBL" id="CAG5117956.1"/>
    </source>
</evidence>
<feature type="domain" description="BLOC-2 complex member HPS3 C-terminal" evidence="3">
    <location>
        <begin position="585"/>
        <end position="902"/>
    </location>
</feature>
<dbReference type="InterPro" id="IPR029437">
    <property type="entry name" value="HPS3_N"/>
</dbReference>
<gene>
    <name evidence="4" type="ORF">CUNI_LOCUS3514</name>
</gene>
<evidence type="ECO:0000256" key="1">
    <source>
        <dbReference type="SAM" id="MobiDB-lite"/>
    </source>
</evidence>
<dbReference type="InterPro" id="IPR029438">
    <property type="entry name" value="HPS3_C"/>
</dbReference>
<evidence type="ECO:0008006" key="6">
    <source>
        <dbReference type="Google" id="ProtNLM"/>
    </source>
</evidence>
<dbReference type="Pfam" id="PF14761">
    <property type="entry name" value="HPS3_N"/>
    <property type="match status" value="2"/>
</dbReference>
<dbReference type="PANTHER" id="PTHR28633:SF1">
    <property type="entry name" value="BLOC-2 COMPLEX MEMBER HPS3"/>
    <property type="match status" value="1"/>
</dbReference>
<feature type="region of interest" description="Disordered" evidence="1">
    <location>
        <begin position="226"/>
        <end position="265"/>
    </location>
</feature>
<keyword evidence="5" id="KW-1185">Reference proteome</keyword>
<evidence type="ECO:0000259" key="3">
    <source>
        <dbReference type="Pfam" id="PF14763"/>
    </source>
</evidence>
<name>A0A8S3YUJ1_9EUPU</name>
<evidence type="ECO:0000259" key="2">
    <source>
        <dbReference type="Pfam" id="PF14761"/>
    </source>
</evidence>
<dbReference type="Proteomes" id="UP000678393">
    <property type="component" value="Unassembled WGS sequence"/>
</dbReference>
<protein>
    <recommendedName>
        <fullName evidence="6">Hermansky-Pudlak syndrome 3 protein</fullName>
    </recommendedName>
</protein>
<dbReference type="EMBL" id="CAJHNH020000479">
    <property type="protein sequence ID" value="CAG5117956.1"/>
    <property type="molecule type" value="Genomic_DNA"/>
</dbReference>
<sequence length="1161" mass="130559">MVRVFKYHSFSSQRVIPIETEPLTVCADHDKVFVATSDCEIIVFEVREQNLVETQRCPTISLVETIVYNAFRSYIVTVELKKSWMRLTKSVRVYLNWETSVPGAGKPRTKVRIAGKSHVQHVSSTVRGEMMEIVEVPLDENATSVAVCRSTGNFAVACGSEVKLCSVVEKMIGNSDKTYLDVEVFLELCWNFEVKSVSLCEEFIICCSLKEVQGIRVRYDEREKRLPKKVPVSSSHSTRLQEVGNSSQDLTDSYKHSSDTDFSQSHHSEYLFPNQWQENRSMTISSQNQPANSEFKTLYRTDSDVKIAKDFSVVGMRPSQHSSQYDNPHEATENNIVDDENFLEWNFQQGEASVCLPSLHSGGSTDYLCYHHAHAISPPVLSDFSNGKGKAISGVQAETVLYLNDPQEKEEWKCVILIPTYNSALETLSHLPSLGTDKMRSVLSAHRTSMCCYISGTRGGYLYQLSPLLQQVSSYKYTDKALQVGVSQSFLHVVTCTGIETYTSRWGAVALEMQEKEDIETADGRQTHPPSNLDICLCGHEPFLGAVDLSVGADFLTLLSKVEDPSGSEVHWGVYVLHSFSLLDLYRDMIAWADRIKITGPASYIHILQEAHLLLTTNSMFNVSKDSEIRECYREVCRRLGEYYSQPGQDDWGLCWPYYSNSGASVQELVQRAQEQAEQTKPQEFGKGLIDYLDNVLFAQDKAVNLSTQVSNVVLNIYAVSAPEKISQVILLSNMKSFSTEESLNSLSSWLSNKARSSQPISAVDKLAMVQLHLTRCEVDEAITELKSIKKSSLVNLCSSHPEIIHDNLASFKPLAQLMRQHTSSILLEVLVEMLDSCSISLGSLLTLLQSQSDLSSNNHIRESLELILSDEKRALLFDEAAQMLCEIYIAKLKENSQLSAKQISALAHQKFSLPLGNGHFAPRFAWLDYLPPFQGPNKMARPCQRLEVKHIPGPGSRNVSLPVTMVTKHAHKERCQCFVCNESLLKLQSLLCSPHLTSKLASFVMHHIEEFQTNNLDEVKDADMECWDSVRYLCLTKLNLEKATEEIVDRYPSIIGMFSASCFSGHVDKYSHLLRTMEAAMKLCKVAPNAQGEETYVRAYKDLLSRMAELFPPATFLELLPADGNLYFLLPYLCTNLKLDHTERLKQTIVSMGKDILSHN</sequence>
<dbReference type="OrthoDB" id="10255480at2759"/>